<dbReference type="EMBL" id="CP016440">
    <property type="protein sequence ID" value="ANY15092.1"/>
    <property type="molecule type" value="Genomic_DNA"/>
</dbReference>
<reference evidence="2 5" key="2">
    <citation type="submission" date="2016-07" db="EMBL/GenBank/DDBJ databases">
        <title>Complete genome sequences of Bordetella pseudohinzii.</title>
        <authorList>
            <person name="Spilker T."/>
            <person name="Darrah R."/>
            <person name="LiPuma J.J."/>
        </authorList>
    </citation>
    <scope>NUCLEOTIDE SEQUENCE [LARGE SCALE GENOMIC DNA]</scope>
    <source>
        <strain evidence="2 5">HI4681</strain>
    </source>
</reference>
<protein>
    <recommendedName>
        <fullName evidence="6">Lipoprotein</fullName>
    </recommendedName>
</protein>
<accession>A0A0M7DHH9</accession>
<dbReference type="OrthoDB" id="8641712at2"/>
<evidence type="ECO:0000313" key="3">
    <source>
        <dbReference type="EMBL" id="CUI52697.1"/>
    </source>
</evidence>
<gene>
    <name evidence="2" type="ORF">BBN53_03810</name>
    <name evidence="3" type="ORF">ERS370011_00975</name>
</gene>
<dbReference type="AlphaFoldDB" id="A0A0J6C4U5"/>
<evidence type="ECO:0008006" key="6">
    <source>
        <dbReference type="Google" id="ProtNLM"/>
    </source>
</evidence>
<reference evidence="3 4" key="1">
    <citation type="submission" date="2015-09" db="EMBL/GenBank/DDBJ databases">
        <authorList>
            <person name="Jackson K.R."/>
            <person name="Lunt B.L."/>
            <person name="Fisher J.N.B."/>
            <person name="Gardner A.V."/>
            <person name="Bailey M.E."/>
            <person name="Deus L.M."/>
            <person name="Earl A.S."/>
            <person name="Gibby P.D."/>
            <person name="Hartmann K.A."/>
            <person name="Liu J.E."/>
            <person name="Manci A.M."/>
            <person name="Nielsen D.A."/>
            <person name="Solomon M.B."/>
            <person name="Breakwell D.P."/>
            <person name="Burnett S.H."/>
            <person name="Grose J.H."/>
        </authorList>
    </citation>
    <scope>NUCLEOTIDE SEQUENCE [LARGE SCALE GENOMIC DNA]</scope>
    <source>
        <strain evidence="3 4">2789STDY5608636</strain>
    </source>
</reference>
<dbReference type="RefSeq" id="WP_043215136.1">
    <property type="nucleotide sequence ID" value="NZ_CAJGUP010000083.1"/>
</dbReference>
<keyword evidence="1" id="KW-0732">Signal</keyword>
<dbReference type="Proteomes" id="UP000053096">
    <property type="component" value="Unassembled WGS sequence"/>
</dbReference>
<dbReference type="EMBL" id="CYTV01000002">
    <property type="protein sequence ID" value="CUI52697.1"/>
    <property type="molecule type" value="Genomic_DNA"/>
</dbReference>
<accession>A0A0J6C4U5</accession>
<sequence>MHTARRLALCLLAALALALPAAAHPGNIAYGAPVNQCLVSEAGGQTGRQLRNLCNFRVNITFCQVRRDGDDCAAGRIGATAMAGRSSRSLLEDVIDTHFVVCRDPFRLPAAAAAWRDGRVVGRCQATRAAAQAAKRH</sequence>
<evidence type="ECO:0000313" key="2">
    <source>
        <dbReference type="EMBL" id="ANY15092.1"/>
    </source>
</evidence>
<organism evidence="3 4">
    <name type="scientific">Bordetella pseudohinzii</name>
    <dbReference type="NCBI Taxonomy" id="1331258"/>
    <lineage>
        <taxon>Bacteria</taxon>
        <taxon>Pseudomonadati</taxon>
        <taxon>Pseudomonadota</taxon>
        <taxon>Betaproteobacteria</taxon>
        <taxon>Burkholderiales</taxon>
        <taxon>Alcaligenaceae</taxon>
        <taxon>Bordetella</taxon>
    </lineage>
</organism>
<proteinExistence type="predicted"/>
<evidence type="ECO:0000256" key="1">
    <source>
        <dbReference type="SAM" id="SignalP"/>
    </source>
</evidence>
<feature type="chain" id="PRO_5005268376" description="Lipoprotein" evidence="1">
    <location>
        <begin position="24"/>
        <end position="137"/>
    </location>
</feature>
<name>A0A0J6C4U5_9BORD</name>
<evidence type="ECO:0000313" key="5">
    <source>
        <dbReference type="Proteomes" id="UP000092950"/>
    </source>
</evidence>
<evidence type="ECO:0000313" key="4">
    <source>
        <dbReference type="Proteomes" id="UP000053096"/>
    </source>
</evidence>
<keyword evidence="5" id="KW-1185">Reference proteome</keyword>
<dbReference type="KEGG" id="bpdz:BBN53_03810"/>
<dbReference type="Proteomes" id="UP000092950">
    <property type="component" value="Chromosome"/>
</dbReference>
<feature type="signal peptide" evidence="1">
    <location>
        <begin position="1"/>
        <end position="23"/>
    </location>
</feature>